<proteinExistence type="predicted"/>
<sequence length="46" mass="4779">MSDAATKPVAVDGAETFLGRAVVEELVSRRLPVRAITADPAAAEKV</sequence>
<organism evidence="1">
    <name type="scientific">marine sediment metagenome</name>
    <dbReference type="NCBI Taxonomy" id="412755"/>
    <lineage>
        <taxon>unclassified sequences</taxon>
        <taxon>metagenomes</taxon>
        <taxon>ecological metagenomes</taxon>
    </lineage>
</organism>
<reference evidence="1" key="1">
    <citation type="journal article" date="2014" name="Front. Microbiol.">
        <title>High frequency of phylogenetically diverse reductive dehalogenase-homologous genes in deep subseafloor sedimentary metagenomes.</title>
        <authorList>
            <person name="Kawai M."/>
            <person name="Futagami T."/>
            <person name="Toyoda A."/>
            <person name="Takaki Y."/>
            <person name="Nishi S."/>
            <person name="Hori S."/>
            <person name="Arai W."/>
            <person name="Tsubouchi T."/>
            <person name="Morono Y."/>
            <person name="Uchiyama I."/>
            <person name="Ito T."/>
            <person name="Fujiyama A."/>
            <person name="Inagaki F."/>
            <person name="Takami H."/>
        </authorList>
    </citation>
    <scope>NUCLEOTIDE SEQUENCE</scope>
    <source>
        <strain evidence="1">Expedition CK06-06</strain>
    </source>
</reference>
<accession>X0XY39</accession>
<dbReference type="AlphaFoldDB" id="X0XY39"/>
<gene>
    <name evidence="1" type="ORF">S01H1_85203</name>
</gene>
<protein>
    <recommendedName>
        <fullName evidence="2">NAD-dependent epimerase/dehydratase domain-containing protein</fullName>
    </recommendedName>
</protein>
<name>X0XY39_9ZZZZ</name>
<comment type="caution">
    <text evidence="1">The sequence shown here is derived from an EMBL/GenBank/DDBJ whole genome shotgun (WGS) entry which is preliminary data.</text>
</comment>
<dbReference type="Gene3D" id="3.40.50.720">
    <property type="entry name" value="NAD(P)-binding Rossmann-like Domain"/>
    <property type="match status" value="1"/>
</dbReference>
<dbReference type="EMBL" id="BARS01058420">
    <property type="protein sequence ID" value="GAG48280.1"/>
    <property type="molecule type" value="Genomic_DNA"/>
</dbReference>
<dbReference type="InterPro" id="IPR036291">
    <property type="entry name" value="NAD(P)-bd_dom_sf"/>
</dbReference>
<feature type="non-terminal residue" evidence="1">
    <location>
        <position position="46"/>
    </location>
</feature>
<evidence type="ECO:0000313" key="1">
    <source>
        <dbReference type="EMBL" id="GAG48280.1"/>
    </source>
</evidence>
<evidence type="ECO:0008006" key="2">
    <source>
        <dbReference type="Google" id="ProtNLM"/>
    </source>
</evidence>
<dbReference type="SUPFAM" id="SSF51735">
    <property type="entry name" value="NAD(P)-binding Rossmann-fold domains"/>
    <property type="match status" value="1"/>
</dbReference>